<dbReference type="Proteomes" id="UP000383932">
    <property type="component" value="Unassembled WGS sequence"/>
</dbReference>
<evidence type="ECO:0000259" key="1">
    <source>
        <dbReference type="PROSITE" id="PS50181"/>
    </source>
</evidence>
<gene>
    <name evidence="2" type="ORF">CTheo_3103</name>
</gene>
<accession>A0A5N5QP96</accession>
<proteinExistence type="predicted"/>
<dbReference type="SUPFAM" id="SSF50978">
    <property type="entry name" value="WD40 repeat-like"/>
    <property type="match status" value="1"/>
</dbReference>
<feature type="domain" description="F-box" evidence="1">
    <location>
        <begin position="5"/>
        <end position="53"/>
    </location>
</feature>
<dbReference type="SMART" id="SM00256">
    <property type="entry name" value="FBOX"/>
    <property type="match status" value="1"/>
</dbReference>
<dbReference type="Pfam" id="PF00646">
    <property type="entry name" value="F-box"/>
    <property type="match status" value="1"/>
</dbReference>
<dbReference type="InterPro" id="IPR036322">
    <property type="entry name" value="WD40_repeat_dom_sf"/>
</dbReference>
<dbReference type="AlphaFoldDB" id="A0A5N5QP96"/>
<dbReference type="Gene3D" id="1.20.1280.50">
    <property type="match status" value="1"/>
</dbReference>
<organism evidence="2 3">
    <name type="scientific">Ceratobasidium theobromae</name>
    <dbReference type="NCBI Taxonomy" id="1582974"/>
    <lineage>
        <taxon>Eukaryota</taxon>
        <taxon>Fungi</taxon>
        <taxon>Dikarya</taxon>
        <taxon>Basidiomycota</taxon>
        <taxon>Agaricomycotina</taxon>
        <taxon>Agaricomycetes</taxon>
        <taxon>Cantharellales</taxon>
        <taxon>Ceratobasidiaceae</taxon>
        <taxon>Ceratobasidium</taxon>
    </lineage>
</organism>
<sequence length="562" mass="63821">MERPRLSYEDLPPECLLRIIAFLNLSEVVALLQTSRLWNSVITSNEQVVYHQLARLCQSMDQPLGSLDDAIEGWASQESMKVQNWKRYCQLQVATTRRWHGKGSAYSSYDVFGSAQQTEAHRIKIDTGKALLVMTGEGETNEADRCVAVHCLRNPSRQALFRLAQVSPYPHLEMSNGFIVFTCGRSDLLEVWRWAEDQDIDPLERGPTEQQLLMYQDAMATAGFQLGLTYRGELVPMGMLKHQARLRASRLVYPTLCVGSEAGDHIWLWDIRTRQLTQTIDLKPCEYQRFSMLYVDVNEAHVFVATHTVSVYSRASGQCVFQLPELHLKVASECTDLPVFNGPNGFFEESRISGYHNPSRNATSLRPYDIIRAVHVSPTGEDFVAATYRGYVLHVSGFDSVFSNNHKNFEEADNPTDSPGIFSALQSPIPNTQTKIRPENLRISVMYAERTLSNLAYDGRKILIYGINGISLIHLGDQSDNTFEVQTNEGLEMKLHPFPSTFIYQIPPFGSRDGEYWDCSCLQMTQDSFWVAWSTGLHDNRRPTRVKVVGMMDFAREFPNEA</sequence>
<protein>
    <recommendedName>
        <fullName evidence="1">F-box domain-containing protein</fullName>
    </recommendedName>
</protein>
<dbReference type="OrthoDB" id="550575at2759"/>
<name>A0A5N5QP96_9AGAM</name>
<evidence type="ECO:0000313" key="2">
    <source>
        <dbReference type="EMBL" id="KAB5593469.1"/>
    </source>
</evidence>
<dbReference type="EMBL" id="SSOP01000037">
    <property type="protein sequence ID" value="KAB5593469.1"/>
    <property type="molecule type" value="Genomic_DNA"/>
</dbReference>
<reference evidence="2 3" key="1">
    <citation type="journal article" date="2019" name="Fungal Biol. Biotechnol.">
        <title>Draft genome sequence of fastidious pathogen Ceratobasidium theobromae, which causes vascular-streak dieback in Theobroma cacao.</title>
        <authorList>
            <person name="Ali S.S."/>
            <person name="Asman A."/>
            <person name="Shao J."/>
            <person name="Firmansyah A.P."/>
            <person name="Susilo A.W."/>
            <person name="Rosmana A."/>
            <person name="McMahon P."/>
            <person name="Junaid M."/>
            <person name="Guest D."/>
            <person name="Kheng T.Y."/>
            <person name="Meinhardt L.W."/>
            <person name="Bailey B.A."/>
        </authorList>
    </citation>
    <scope>NUCLEOTIDE SEQUENCE [LARGE SCALE GENOMIC DNA]</scope>
    <source>
        <strain evidence="2 3">CT2</strain>
    </source>
</reference>
<keyword evidence="3" id="KW-1185">Reference proteome</keyword>
<dbReference type="CDD" id="cd09917">
    <property type="entry name" value="F-box_SF"/>
    <property type="match status" value="1"/>
</dbReference>
<dbReference type="InterPro" id="IPR001810">
    <property type="entry name" value="F-box_dom"/>
</dbReference>
<dbReference type="PROSITE" id="PS50181">
    <property type="entry name" value="FBOX"/>
    <property type="match status" value="1"/>
</dbReference>
<evidence type="ECO:0000313" key="3">
    <source>
        <dbReference type="Proteomes" id="UP000383932"/>
    </source>
</evidence>
<dbReference type="SUPFAM" id="SSF81383">
    <property type="entry name" value="F-box domain"/>
    <property type="match status" value="1"/>
</dbReference>
<comment type="caution">
    <text evidence="2">The sequence shown here is derived from an EMBL/GenBank/DDBJ whole genome shotgun (WGS) entry which is preliminary data.</text>
</comment>
<dbReference type="InterPro" id="IPR036047">
    <property type="entry name" value="F-box-like_dom_sf"/>
</dbReference>